<feature type="region of interest" description="Disordered" evidence="9">
    <location>
        <begin position="265"/>
        <end position="322"/>
    </location>
</feature>
<comment type="function">
    <text evidence="1">Acts as a defensive agent. Recognizes blood group fucosylated oligosaccharides including A, B, H and Lewis B-type antigens. Does not recognize Lewis A antigen and has low affinity for monovalent haptens.</text>
</comment>
<dbReference type="Gene3D" id="2.60.120.260">
    <property type="entry name" value="Galactose-binding domain-like"/>
    <property type="match status" value="6"/>
</dbReference>
<dbReference type="PROSITE" id="PS00289">
    <property type="entry name" value="PTX_1"/>
    <property type="match status" value="1"/>
</dbReference>
<evidence type="ECO:0000256" key="2">
    <source>
        <dbReference type="ARBA" id="ARBA00010147"/>
    </source>
</evidence>
<dbReference type="PROSITE" id="PS51828">
    <property type="entry name" value="PTX_2"/>
    <property type="match status" value="1"/>
</dbReference>
<dbReference type="SUPFAM" id="SSF49899">
    <property type="entry name" value="Concanavalin A-like lectins/glucanases"/>
    <property type="match status" value="1"/>
</dbReference>
<dbReference type="GO" id="GO:0046872">
    <property type="term" value="F:metal ion binding"/>
    <property type="evidence" value="ECO:0007669"/>
    <property type="project" value="UniProtKB-KW"/>
</dbReference>
<dbReference type="InterPro" id="IPR008979">
    <property type="entry name" value="Galactose-bd-like_sf"/>
</dbReference>
<proteinExistence type="inferred from homology"/>
<keyword evidence="6" id="KW-0106">Calcium</keyword>
<keyword evidence="12" id="KW-1185">Reference proteome</keyword>
<dbReference type="Pfam" id="PF22633">
    <property type="entry name" value="F5_F8_type_C_2"/>
    <property type="match status" value="5"/>
</dbReference>
<evidence type="ECO:0000259" key="10">
    <source>
        <dbReference type="PROSITE" id="PS51828"/>
    </source>
</evidence>
<gene>
    <name evidence="11" type="ORF">GDO81_025343</name>
</gene>
<dbReference type="InterPro" id="IPR051941">
    <property type="entry name" value="BG_Antigen-Binding_Lectin"/>
</dbReference>
<comment type="caution">
    <text evidence="8">Lacks conserved residue(s) required for the propagation of feature annotation.</text>
</comment>
<dbReference type="InterPro" id="IPR006585">
    <property type="entry name" value="FTP1"/>
</dbReference>
<evidence type="ECO:0000256" key="5">
    <source>
        <dbReference type="ARBA" id="ARBA00022734"/>
    </source>
</evidence>
<dbReference type="PRINTS" id="PR00895">
    <property type="entry name" value="PENTAXIN"/>
</dbReference>
<evidence type="ECO:0000256" key="9">
    <source>
        <dbReference type="SAM" id="MobiDB-lite"/>
    </source>
</evidence>
<evidence type="ECO:0000256" key="1">
    <source>
        <dbReference type="ARBA" id="ARBA00002219"/>
    </source>
</evidence>
<evidence type="ECO:0000256" key="3">
    <source>
        <dbReference type="ARBA" id="ARBA00011233"/>
    </source>
</evidence>
<comment type="similarity">
    <text evidence="2">Belongs to the fucolectin family.</text>
</comment>
<dbReference type="Pfam" id="PF00354">
    <property type="entry name" value="Pentaxin"/>
    <property type="match status" value="1"/>
</dbReference>
<evidence type="ECO:0000256" key="7">
    <source>
        <dbReference type="ARBA" id="ARBA00023157"/>
    </source>
</evidence>
<organism evidence="11 12">
    <name type="scientific">Engystomops pustulosus</name>
    <name type="common">Tungara frog</name>
    <name type="synonym">Physalaemus pustulosus</name>
    <dbReference type="NCBI Taxonomy" id="76066"/>
    <lineage>
        <taxon>Eukaryota</taxon>
        <taxon>Metazoa</taxon>
        <taxon>Chordata</taxon>
        <taxon>Craniata</taxon>
        <taxon>Vertebrata</taxon>
        <taxon>Euteleostomi</taxon>
        <taxon>Amphibia</taxon>
        <taxon>Batrachia</taxon>
        <taxon>Anura</taxon>
        <taxon>Neobatrachia</taxon>
        <taxon>Hyloidea</taxon>
        <taxon>Leptodactylidae</taxon>
        <taxon>Leiuperinae</taxon>
        <taxon>Engystomops</taxon>
    </lineage>
</organism>
<dbReference type="SMART" id="SM00159">
    <property type="entry name" value="PTX"/>
    <property type="match status" value="1"/>
</dbReference>
<sequence length="1127" mass="123536">MTDVEHEPWWALDLKSNHIITFVAITNRRDCCSQDLEGAEIHVGSSKNWKENPSCGTVSSIGLGETFSFSCGGTQGRYVTVVIPKKNTSLSLCEVQVFGLPQKSSENKTTTLKESENLLHGAPNVAVRGTASHSSTYDPQSGARNAIDGSLRNTYPSCSHTHYDQDPWWTVDLQSRMKVFSVAITNRGECCGKRMDRAEVHIGDARGDAASNPRCAIISSIAQGQTLAVDCRGMEGRFVSIVIEGRKEYLTLCEVQVFALPAEKKEEEVTMPPAPLQPTKDPTDGHPAATINKTTTGSGVSAKKLSPSKVSQSSTRGNGAADKAVDGILTPEKLGCAVTEKEYEPWWKGELRRQYQIHSIAVSSNMSLDGAEIRIGDDADWNSLRRCVAVSLMGPGETVLFHCNWMIGKVVTIVMSGRNESLTVCEVQVFGLELGDKIGGNGEAEIKNISRGVRNVAPRGLILQSSYFDNQRPASVATDGKLETNYGLESCTHTLHDLEPWWRVDMLSRMRVSSVAITNRGDCCAYRLKGAEIRIGNSEEHGGRNNPRCAKIPSIGLGETFIFDCDGMEGRFVTIVIPGRKEYLQLCEVQVFAESLDEMKDEMYHNVALKGVASQSSTFSSSVEAHKANDGSLANNHIMSQCSITQREVSPWWMVDLMSSYQIFAVVITNRVLECCKDRISGAEIRIGNSSEVGGTLNPRCGVITSMGSGESLYFACGGMVGQYVTVTIPGRAEHLILCEVQVFGLPDFSGGDFSDKNHNVLRTPQGAPNLALQGDSFQSSLFNFFGESKNAIDGSLSSNHSQMQCSQTVQELNPWWTVDLRGIFHVLAVSVTNRQDGTWERLRDAEIRIGSSRDWLQNPRCTVMYSLGPGDTGLYSCNGMEGRYVSVVLPDKIEKLSICEVQVFGLPLSTFGNLPSVINGTGLGGAALMFPEEGNQSYAILQPQAPMDLTEFTLCFEVSTGLSGRREVLLFSYCKDENDELNVWRELDGRLSLYLRSSQDGAIFSLPGLSTFGTHICVTWKSSSGITSFWFDGKRSTRQVYRRGHYVSSGGTVILGQDQDTCGGKFDAKQSFVGEISDVHLWDYVLTSSTIKDVYKKKKTPPGNIIDWSSTNYSLYGNVRIESMKT</sequence>
<dbReference type="SUPFAM" id="SSF49785">
    <property type="entry name" value="Galactose-binding domain-like"/>
    <property type="match status" value="6"/>
</dbReference>
<dbReference type="InterPro" id="IPR013320">
    <property type="entry name" value="ConA-like_dom_sf"/>
</dbReference>
<dbReference type="SMART" id="SM00607">
    <property type="entry name" value="FTP"/>
    <property type="match status" value="6"/>
</dbReference>
<keyword evidence="5" id="KW-0430">Lectin</keyword>
<keyword evidence="7" id="KW-1015">Disulfide bond</keyword>
<dbReference type="InterPro" id="IPR001759">
    <property type="entry name" value="PTX_dom"/>
</dbReference>
<dbReference type="GO" id="GO:0001868">
    <property type="term" value="P:regulation of complement activation, lectin pathway"/>
    <property type="evidence" value="ECO:0007669"/>
    <property type="project" value="UniProtKB-ARBA"/>
</dbReference>
<keyword evidence="4" id="KW-0479">Metal-binding</keyword>
<dbReference type="AlphaFoldDB" id="A0AAV6Z0K4"/>
<dbReference type="Gene3D" id="2.60.120.200">
    <property type="match status" value="1"/>
</dbReference>
<dbReference type="CDD" id="cd00152">
    <property type="entry name" value="PTX"/>
    <property type="match status" value="1"/>
</dbReference>
<dbReference type="GO" id="GO:0042806">
    <property type="term" value="F:fucose binding"/>
    <property type="evidence" value="ECO:0007669"/>
    <property type="project" value="UniProtKB-ARBA"/>
</dbReference>
<protein>
    <recommendedName>
        <fullName evidence="10">Pentraxin (PTX) domain-containing protein</fullName>
    </recommendedName>
</protein>
<dbReference type="PANTHER" id="PTHR45713">
    <property type="entry name" value="FTP DOMAIN-CONTAINING PROTEIN"/>
    <property type="match status" value="1"/>
</dbReference>
<name>A0AAV6Z0K4_ENGPU</name>
<accession>A0AAV6Z0K4</accession>
<comment type="subunit">
    <text evidence="3">Homotrimer.</text>
</comment>
<dbReference type="GO" id="GO:0010185">
    <property type="term" value="P:regulation of cellular defense response"/>
    <property type="evidence" value="ECO:0007669"/>
    <property type="project" value="UniProtKB-ARBA"/>
</dbReference>
<evidence type="ECO:0000313" key="11">
    <source>
        <dbReference type="EMBL" id="KAG8543117.1"/>
    </source>
</evidence>
<dbReference type="EMBL" id="WNYA01003885">
    <property type="protein sequence ID" value="KAG8543117.1"/>
    <property type="molecule type" value="Genomic_DNA"/>
</dbReference>
<comment type="caution">
    <text evidence="11">The sequence shown here is derived from an EMBL/GenBank/DDBJ whole genome shotgun (WGS) entry which is preliminary data.</text>
</comment>
<evidence type="ECO:0000256" key="8">
    <source>
        <dbReference type="PROSITE-ProRule" id="PRU01172"/>
    </source>
</evidence>
<evidence type="ECO:0000256" key="4">
    <source>
        <dbReference type="ARBA" id="ARBA00022723"/>
    </source>
</evidence>
<evidence type="ECO:0000256" key="6">
    <source>
        <dbReference type="ARBA" id="ARBA00022837"/>
    </source>
</evidence>
<evidence type="ECO:0000313" key="12">
    <source>
        <dbReference type="Proteomes" id="UP000824782"/>
    </source>
</evidence>
<dbReference type="InterPro" id="IPR030476">
    <property type="entry name" value="Pentaxin_CS"/>
</dbReference>
<reference evidence="11" key="1">
    <citation type="thesis" date="2020" institute="ProQuest LLC" country="789 East Eisenhower Parkway, Ann Arbor, MI, USA">
        <title>Comparative Genomics and Chromosome Evolution.</title>
        <authorList>
            <person name="Mudd A.B."/>
        </authorList>
    </citation>
    <scope>NUCLEOTIDE SEQUENCE</scope>
    <source>
        <strain evidence="11">237g6f4</strain>
        <tissue evidence="11">Blood</tissue>
    </source>
</reference>
<dbReference type="PANTHER" id="PTHR45713:SF20">
    <property type="entry name" value="FUCOLECTIN TACHYLECTIN-4 PENTRAXIN-1 DOMAIN-CONTAINING PROTEIN"/>
    <property type="match status" value="1"/>
</dbReference>
<feature type="domain" description="Pentraxin (PTX)" evidence="10">
    <location>
        <begin position="925"/>
        <end position="1127"/>
    </location>
</feature>
<dbReference type="Proteomes" id="UP000824782">
    <property type="component" value="Unassembled WGS sequence"/>
</dbReference>
<feature type="compositionally biased region" description="Polar residues" evidence="9">
    <location>
        <begin position="308"/>
        <end position="317"/>
    </location>
</feature>